<keyword evidence="2" id="KW-1133">Transmembrane helix</keyword>
<keyword evidence="5" id="KW-1185">Reference proteome</keyword>
<keyword evidence="2" id="KW-0812">Transmembrane</keyword>
<feature type="compositionally biased region" description="Pro residues" evidence="1">
    <location>
        <begin position="340"/>
        <end position="352"/>
    </location>
</feature>
<dbReference type="InterPro" id="IPR038440">
    <property type="entry name" value="FimV_C_sf"/>
</dbReference>
<feature type="compositionally biased region" description="Pro residues" evidence="1">
    <location>
        <begin position="176"/>
        <end position="193"/>
    </location>
</feature>
<comment type="caution">
    <text evidence="4">The sequence shown here is derived from an EMBL/GenBank/DDBJ whole genome shotgun (WGS) entry which is preliminary data.</text>
</comment>
<dbReference type="RefSeq" id="WP_341374919.1">
    <property type="nucleotide sequence ID" value="NZ_JBBUTF010000012.1"/>
</dbReference>
<dbReference type="NCBIfam" id="TIGR03505">
    <property type="entry name" value="FimV_core"/>
    <property type="match status" value="1"/>
</dbReference>
<feature type="transmembrane region" description="Helical" evidence="2">
    <location>
        <begin position="279"/>
        <end position="297"/>
    </location>
</feature>
<feature type="compositionally biased region" description="Low complexity" evidence="1">
    <location>
        <begin position="308"/>
        <end position="339"/>
    </location>
</feature>
<evidence type="ECO:0000256" key="3">
    <source>
        <dbReference type="SAM" id="SignalP"/>
    </source>
</evidence>
<evidence type="ECO:0000256" key="2">
    <source>
        <dbReference type="SAM" id="Phobius"/>
    </source>
</evidence>
<accession>A0ABU9BB59</accession>
<feature type="region of interest" description="Disordered" evidence="1">
    <location>
        <begin position="308"/>
        <end position="375"/>
    </location>
</feature>
<feature type="compositionally biased region" description="Low complexity" evidence="1">
    <location>
        <begin position="353"/>
        <end position="363"/>
    </location>
</feature>
<evidence type="ECO:0000256" key="1">
    <source>
        <dbReference type="SAM" id="MobiDB-lite"/>
    </source>
</evidence>
<feature type="region of interest" description="Disordered" evidence="1">
    <location>
        <begin position="158"/>
        <end position="195"/>
    </location>
</feature>
<name>A0ABU9BB59_9BURK</name>
<feature type="compositionally biased region" description="Low complexity" evidence="1">
    <location>
        <begin position="166"/>
        <end position="175"/>
    </location>
</feature>
<keyword evidence="2" id="KW-0472">Membrane</keyword>
<evidence type="ECO:0000313" key="4">
    <source>
        <dbReference type="EMBL" id="MEK8027145.1"/>
    </source>
</evidence>
<protein>
    <submittedName>
        <fullName evidence="4">FimV/HubP family polar landmark protein</fullName>
    </submittedName>
</protein>
<reference evidence="4 5" key="1">
    <citation type="submission" date="2024-04" db="EMBL/GenBank/DDBJ databases">
        <title>Novel species of the genus Ideonella isolated from streams.</title>
        <authorList>
            <person name="Lu H."/>
        </authorList>
    </citation>
    <scope>NUCLEOTIDE SEQUENCE [LARGE SCALE GENOMIC DNA]</scope>
    <source>
        <strain evidence="4 5">BYS139W</strain>
    </source>
</reference>
<evidence type="ECO:0000313" key="5">
    <source>
        <dbReference type="Proteomes" id="UP001368500"/>
    </source>
</evidence>
<dbReference type="Gene3D" id="1.20.58.2200">
    <property type="match status" value="1"/>
</dbReference>
<feature type="chain" id="PRO_5046120377" evidence="3">
    <location>
        <begin position="33"/>
        <end position="441"/>
    </location>
</feature>
<dbReference type="EMBL" id="JBBUTF010000012">
    <property type="protein sequence ID" value="MEK8027145.1"/>
    <property type="molecule type" value="Genomic_DNA"/>
</dbReference>
<sequence length="441" mass="43695">MSKVVPSALSPVRAAVCCLLALVCVWPSGVGAAPPAVAGGSARGALPAGVWVPEAAARELGVTAPNDTLWQIARRVQAPGLTPHQVMVALARRNPQAFVGGNMFWLRVGVPLVLPSRAELLAEPATPSEVLVATHRRAWQAGRALAPDWSTVPRAAVRPAEGTADPAVARPSAAPSLPPSAPSTAPAPAPAPALAPAAVPVAGPVPAVSLPVLPPPEATPAVPPAAGSAAAVAGSAANPAAAGTSTGTSAGATTPVAEPAPAPAPIAAVLPPRGLDASWLWAPFALLLAGGGLLWWWRLGRGDGFARTEPASPPASARAPASSTTARALAAAAPAAPAARPAPAPAPAPAAPRPVATPSVAAGPTPPGRPTTAAVWQAATSSPVRPSARADGESELELLVAKAYLELGQAPAAREWLDALAAHAPVAVREEAARLLRWNSA</sequence>
<proteinExistence type="predicted"/>
<organism evidence="4 5">
    <name type="scientific">Pseudaquabacterium rugosum</name>
    <dbReference type="NCBI Taxonomy" id="2984194"/>
    <lineage>
        <taxon>Bacteria</taxon>
        <taxon>Pseudomonadati</taxon>
        <taxon>Pseudomonadota</taxon>
        <taxon>Betaproteobacteria</taxon>
        <taxon>Burkholderiales</taxon>
        <taxon>Sphaerotilaceae</taxon>
        <taxon>Pseudaquabacterium</taxon>
    </lineage>
</organism>
<dbReference type="Proteomes" id="UP001368500">
    <property type="component" value="Unassembled WGS sequence"/>
</dbReference>
<keyword evidence="3" id="KW-0732">Signal</keyword>
<gene>
    <name evidence="4" type="ORF">AACH11_14345</name>
</gene>
<dbReference type="InterPro" id="IPR020012">
    <property type="entry name" value="LysM_FimV"/>
</dbReference>
<feature type="signal peptide" evidence="3">
    <location>
        <begin position="1"/>
        <end position="32"/>
    </location>
</feature>